<feature type="transmembrane region" description="Helical" evidence="6">
    <location>
        <begin position="149"/>
        <end position="166"/>
    </location>
</feature>
<dbReference type="Proteomes" id="UP001165060">
    <property type="component" value="Unassembled WGS sequence"/>
</dbReference>
<comment type="subcellular location">
    <subcellularLocation>
        <location evidence="1">Cell membrane</location>
        <topology evidence="1">Multi-pass membrane protein</topology>
    </subcellularLocation>
</comment>
<name>A0ABQ6N9V4_9STRA</name>
<keyword evidence="9" id="KW-1185">Reference proteome</keyword>
<keyword evidence="2" id="KW-1003">Cell membrane</keyword>
<evidence type="ECO:0000256" key="3">
    <source>
        <dbReference type="ARBA" id="ARBA00022692"/>
    </source>
</evidence>
<keyword evidence="3 6" id="KW-0812">Transmembrane</keyword>
<dbReference type="InterPro" id="IPR051258">
    <property type="entry name" value="Diverse_Substrate_Transporter"/>
</dbReference>
<feature type="transmembrane region" description="Helical" evidence="6">
    <location>
        <begin position="86"/>
        <end position="104"/>
    </location>
</feature>
<keyword evidence="5 6" id="KW-0472">Membrane</keyword>
<comment type="caution">
    <text evidence="8">The sequence shown here is derived from an EMBL/GenBank/DDBJ whole genome shotgun (WGS) entry which is preliminary data.</text>
</comment>
<evidence type="ECO:0000256" key="5">
    <source>
        <dbReference type="ARBA" id="ARBA00023136"/>
    </source>
</evidence>
<evidence type="ECO:0000259" key="7">
    <source>
        <dbReference type="Pfam" id="PF00892"/>
    </source>
</evidence>
<keyword evidence="4 6" id="KW-1133">Transmembrane helix</keyword>
<feature type="non-terminal residue" evidence="8">
    <location>
        <position position="334"/>
    </location>
</feature>
<evidence type="ECO:0000256" key="4">
    <source>
        <dbReference type="ARBA" id="ARBA00022989"/>
    </source>
</evidence>
<gene>
    <name evidence="8" type="ORF">TeGR_g2076</name>
</gene>
<evidence type="ECO:0000256" key="1">
    <source>
        <dbReference type="ARBA" id="ARBA00004651"/>
    </source>
</evidence>
<dbReference type="SUPFAM" id="SSF103481">
    <property type="entry name" value="Multidrug resistance efflux transporter EmrE"/>
    <property type="match status" value="1"/>
</dbReference>
<proteinExistence type="predicted"/>
<feature type="transmembrane region" description="Helical" evidence="6">
    <location>
        <begin position="262"/>
        <end position="282"/>
    </location>
</feature>
<feature type="transmembrane region" description="Helical" evidence="6">
    <location>
        <begin position="178"/>
        <end position="198"/>
    </location>
</feature>
<accession>A0ABQ6N9V4</accession>
<dbReference type="Pfam" id="PF00892">
    <property type="entry name" value="EamA"/>
    <property type="match status" value="1"/>
</dbReference>
<dbReference type="InterPro" id="IPR000620">
    <property type="entry name" value="EamA_dom"/>
</dbReference>
<evidence type="ECO:0000256" key="6">
    <source>
        <dbReference type="SAM" id="Phobius"/>
    </source>
</evidence>
<reference evidence="8 9" key="1">
    <citation type="journal article" date="2023" name="Commun. Biol.">
        <title>Genome analysis of Parmales, the sister group of diatoms, reveals the evolutionary specialization of diatoms from phago-mixotrophs to photoautotrophs.</title>
        <authorList>
            <person name="Ban H."/>
            <person name="Sato S."/>
            <person name="Yoshikawa S."/>
            <person name="Yamada K."/>
            <person name="Nakamura Y."/>
            <person name="Ichinomiya M."/>
            <person name="Sato N."/>
            <person name="Blanc-Mathieu R."/>
            <person name="Endo H."/>
            <person name="Kuwata A."/>
            <person name="Ogata H."/>
        </authorList>
    </citation>
    <scope>NUCLEOTIDE SEQUENCE [LARGE SCALE GENOMIC DNA]</scope>
</reference>
<evidence type="ECO:0000256" key="2">
    <source>
        <dbReference type="ARBA" id="ARBA00022475"/>
    </source>
</evidence>
<feature type="transmembrane region" description="Helical" evidence="6">
    <location>
        <begin position="229"/>
        <end position="250"/>
    </location>
</feature>
<dbReference type="PANTHER" id="PTHR42920">
    <property type="entry name" value="OS03G0707200 PROTEIN-RELATED"/>
    <property type="match status" value="1"/>
</dbReference>
<organism evidence="8 9">
    <name type="scientific">Tetraparma gracilis</name>
    <dbReference type="NCBI Taxonomy" id="2962635"/>
    <lineage>
        <taxon>Eukaryota</taxon>
        <taxon>Sar</taxon>
        <taxon>Stramenopiles</taxon>
        <taxon>Ochrophyta</taxon>
        <taxon>Bolidophyceae</taxon>
        <taxon>Parmales</taxon>
        <taxon>Triparmaceae</taxon>
        <taxon>Tetraparma</taxon>
    </lineage>
</organism>
<evidence type="ECO:0000313" key="8">
    <source>
        <dbReference type="EMBL" id="GMI51286.1"/>
    </source>
</evidence>
<sequence length="334" mass="34524">MRGHDHAVASLHSILPTYKPKSDLHLSHTHLPPPIPSTRSHHPALLKAHDLAITSLHSILPPSLHLPPIPSTPSPLSRPPLSPHSLALLGLGFVSICWGLNFPFTKLAMDAASSSSSIPPGAFLTLRFGAAGLLLSPLLLTAKNLPATILNGAEVGGYLALAYLAQAVGLQTETAGEAGFLCSLQVVFVTIASAALARQKIPPKAVVSSLLAVLGVGLLEGGVEGLQSAGPGFLPLLFQPVGFGLTYLKIEKMVAENPQDSAAFTASQLLFCALFCAAYVGGFEGGFDTLLGSAKGLVSDGLTGQSMSVLYTVAFGTIFSILTEVEALKTASPT</sequence>
<feature type="transmembrane region" description="Helical" evidence="6">
    <location>
        <begin position="205"/>
        <end position="223"/>
    </location>
</feature>
<dbReference type="EMBL" id="BRYB01006538">
    <property type="protein sequence ID" value="GMI51286.1"/>
    <property type="molecule type" value="Genomic_DNA"/>
</dbReference>
<feature type="domain" description="EamA" evidence="7">
    <location>
        <begin position="93"/>
        <end position="219"/>
    </location>
</feature>
<dbReference type="PANTHER" id="PTHR42920:SF5">
    <property type="entry name" value="EAMA DOMAIN-CONTAINING PROTEIN"/>
    <property type="match status" value="1"/>
</dbReference>
<evidence type="ECO:0000313" key="9">
    <source>
        <dbReference type="Proteomes" id="UP001165060"/>
    </source>
</evidence>
<protein>
    <recommendedName>
        <fullName evidence="7">EamA domain-containing protein</fullName>
    </recommendedName>
</protein>
<dbReference type="InterPro" id="IPR037185">
    <property type="entry name" value="EmrE-like"/>
</dbReference>
<feature type="transmembrane region" description="Helical" evidence="6">
    <location>
        <begin position="302"/>
        <end position="322"/>
    </location>
</feature>
<feature type="transmembrane region" description="Helical" evidence="6">
    <location>
        <begin position="124"/>
        <end position="142"/>
    </location>
</feature>